<evidence type="ECO:0000256" key="2">
    <source>
        <dbReference type="ARBA" id="ARBA00022517"/>
    </source>
</evidence>
<evidence type="ECO:0000313" key="6">
    <source>
        <dbReference type="EMBL" id="ESK65268.1"/>
    </source>
</evidence>
<dbReference type="NCBIfam" id="NF000928">
    <property type="entry name" value="PRK00092.1-2"/>
    <property type="match status" value="1"/>
</dbReference>
<dbReference type="InterPro" id="IPR028989">
    <property type="entry name" value="RimP_N"/>
</dbReference>
<keyword evidence="1 3" id="KW-0963">Cytoplasm</keyword>
<accession>W1Q2H3</accession>
<dbReference type="HAMAP" id="MF_01077">
    <property type="entry name" value="RimP"/>
    <property type="match status" value="1"/>
</dbReference>
<comment type="function">
    <text evidence="3">Required for maturation of 30S ribosomal subunits.</text>
</comment>
<dbReference type="InterPro" id="IPR036847">
    <property type="entry name" value="RimP_C_sf"/>
</dbReference>
<dbReference type="SUPFAM" id="SSF75420">
    <property type="entry name" value="YhbC-like, N-terminal domain"/>
    <property type="match status" value="1"/>
</dbReference>
<dbReference type="SUPFAM" id="SSF74942">
    <property type="entry name" value="YhbC-like, C-terminal domain"/>
    <property type="match status" value="1"/>
</dbReference>
<dbReference type="Gene3D" id="3.30.300.70">
    <property type="entry name" value="RimP-like superfamily, N-terminal"/>
    <property type="match status" value="1"/>
</dbReference>
<dbReference type="eggNOG" id="COG0779">
    <property type="taxonomic scope" value="Bacteria"/>
</dbReference>
<dbReference type="EMBL" id="ACIN03000013">
    <property type="protein sequence ID" value="ESK65268.1"/>
    <property type="molecule type" value="Genomic_DNA"/>
</dbReference>
<dbReference type="InterPro" id="IPR035956">
    <property type="entry name" value="RimP_N_sf"/>
</dbReference>
<keyword evidence="7" id="KW-1185">Reference proteome</keyword>
<dbReference type="FunFam" id="3.30.300.70:FF:000001">
    <property type="entry name" value="Ribosome maturation factor RimP"/>
    <property type="match status" value="1"/>
</dbReference>
<dbReference type="GO" id="GO:0000028">
    <property type="term" value="P:ribosomal small subunit assembly"/>
    <property type="evidence" value="ECO:0007669"/>
    <property type="project" value="TreeGrafter"/>
</dbReference>
<dbReference type="GO" id="GO:0006412">
    <property type="term" value="P:translation"/>
    <property type="evidence" value="ECO:0007669"/>
    <property type="project" value="TreeGrafter"/>
</dbReference>
<evidence type="ECO:0000256" key="1">
    <source>
        <dbReference type="ARBA" id="ARBA00022490"/>
    </source>
</evidence>
<organism evidence="6 7">
    <name type="scientific">Abiotrophia defectiva ATCC 49176</name>
    <dbReference type="NCBI Taxonomy" id="592010"/>
    <lineage>
        <taxon>Bacteria</taxon>
        <taxon>Bacillati</taxon>
        <taxon>Bacillota</taxon>
        <taxon>Bacilli</taxon>
        <taxon>Lactobacillales</taxon>
        <taxon>Aerococcaceae</taxon>
        <taxon>Abiotrophia</taxon>
    </lineage>
</organism>
<keyword evidence="2 3" id="KW-0690">Ribosome biogenesis</keyword>
<dbReference type="Proteomes" id="UP000019050">
    <property type="component" value="Unassembled WGS sequence"/>
</dbReference>
<evidence type="ECO:0000313" key="7">
    <source>
        <dbReference type="Proteomes" id="UP000019050"/>
    </source>
</evidence>
<dbReference type="GeneID" id="84817931"/>
<name>W1Q2H3_ABIDE</name>
<dbReference type="STRING" id="592010.GCWU000182_001429"/>
<dbReference type="CDD" id="cd01734">
    <property type="entry name" value="YlxS_C"/>
    <property type="match status" value="1"/>
</dbReference>
<dbReference type="InterPro" id="IPR003728">
    <property type="entry name" value="Ribosome_maturation_RimP"/>
</dbReference>
<reference evidence="6" key="1">
    <citation type="submission" date="2013-06" db="EMBL/GenBank/DDBJ databases">
        <authorList>
            <person name="Weinstock G."/>
            <person name="Sodergren E."/>
            <person name="Clifton S."/>
            <person name="Fulton L."/>
            <person name="Fulton B."/>
            <person name="Courtney L."/>
            <person name="Fronick C."/>
            <person name="Harrison M."/>
            <person name="Strong C."/>
            <person name="Farmer C."/>
            <person name="Delahaunty K."/>
            <person name="Markovic C."/>
            <person name="Hall O."/>
            <person name="Minx P."/>
            <person name="Tomlinson C."/>
            <person name="Mitreva M."/>
            <person name="Nelson J."/>
            <person name="Hou S."/>
            <person name="Wollam A."/>
            <person name="Pepin K.H."/>
            <person name="Johnson M."/>
            <person name="Bhonagiri V."/>
            <person name="Nash W.E."/>
            <person name="Warren W."/>
            <person name="Chinwalla A."/>
            <person name="Mardis E.R."/>
            <person name="Wilson R.K."/>
        </authorList>
    </citation>
    <scope>NUCLEOTIDE SEQUENCE [LARGE SCALE GENOMIC DNA]</scope>
    <source>
        <strain evidence="6">ATCC 49176</strain>
    </source>
</reference>
<comment type="caution">
    <text evidence="6">The sequence shown here is derived from an EMBL/GenBank/DDBJ whole genome shotgun (WGS) entry which is preliminary data.</text>
</comment>
<evidence type="ECO:0000256" key="3">
    <source>
        <dbReference type="HAMAP-Rule" id="MF_01077"/>
    </source>
</evidence>
<dbReference type="OrthoDB" id="9805006at2"/>
<dbReference type="PANTHER" id="PTHR33867:SF1">
    <property type="entry name" value="RIBOSOME MATURATION FACTOR RIMP"/>
    <property type="match status" value="1"/>
</dbReference>
<comment type="similarity">
    <text evidence="3">Belongs to the RimP family.</text>
</comment>
<sequence length="157" mass="17550">MSAILDKVTPAITEIVEANGCYLVDMEYVKEGKSWFLRIYADKPGRIDIDDCAAISEQISEHLDSIKPDPFPEAYFLEVSSPGAERPLKTDQALREAIGEYVHLDYYAPQHGAKSHEGTLEAVTDDKVALTVQIKTVKKQLEIERQAIAKARLAIKF</sequence>
<dbReference type="RefSeq" id="WP_023392071.1">
    <property type="nucleotide sequence ID" value="NZ_KI535340.1"/>
</dbReference>
<dbReference type="AlphaFoldDB" id="W1Q2H3"/>
<dbReference type="Pfam" id="PF02576">
    <property type="entry name" value="RimP_N"/>
    <property type="match status" value="1"/>
</dbReference>
<dbReference type="InterPro" id="IPR028998">
    <property type="entry name" value="RimP_C"/>
</dbReference>
<dbReference type="GO" id="GO:0005829">
    <property type="term" value="C:cytosol"/>
    <property type="evidence" value="ECO:0007669"/>
    <property type="project" value="TreeGrafter"/>
</dbReference>
<evidence type="ECO:0000259" key="4">
    <source>
        <dbReference type="Pfam" id="PF02576"/>
    </source>
</evidence>
<comment type="subcellular location">
    <subcellularLocation>
        <location evidence="3">Cytoplasm</location>
    </subcellularLocation>
</comment>
<feature type="domain" description="Ribosome maturation factor RimP N-terminal" evidence="4">
    <location>
        <begin position="12"/>
        <end position="85"/>
    </location>
</feature>
<proteinExistence type="inferred from homology"/>
<dbReference type="Gene3D" id="2.30.30.180">
    <property type="entry name" value="Ribosome maturation factor RimP, C-terminal domain"/>
    <property type="match status" value="1"/>
</dbReference>
<gene>
    <name evidence="3" type="primary">rimP</name>
    <name evidence="6" type="ORF">GCWU000182_001429</name>
</gene>
<dbReference type="PANTHER" id="PTHR33867">
    <property type="entry name" value="RIBOSOME MATURATION FACTOR RIMP"/>
    <property type="match status" value="1"/>
</dbReference>
<dbReference type="Pfam" id="PF17384">
    <property type="entry name" value="DUF150_C"/>
    <property type="match status" value="1"/>
</dbReference>
<dbReference type="HOGENOM" id="CLU_070525_2_0_9"/>
<feature type="domain" description="Ribosome maturation factor RimP C-terminal" evidence="5">
    <location>
        <begin position="88"/>
        <end position="157"/>
    </location>
</feature>
<protein>
    <recommendedName>
        <fullName evidence="3">Ribosome maturation factor RimP</fullName>
    </recommendedName>
</protein>
<evidence type="ECO:0000259" key="5">
    <source>
        <dbReference type="Pfam" id="PF17384"/>
    </source>
</evidence>